<keyword evidence="5" id="KW-0552">Olfaction</keyword>
<protein>
    <recommendedName>
        <fullName evidence="12">Odorant receptor</fullName>
    </recommendedName>
</protein>
<dbReference type="PANTHER" id="PTHR21137">
    <property type="entry name" value="ODORANT RECEPTOR"/>
    <property type="match status" value="1"/>
</dbReference>
<evidence type="ECO:0000256" key="2">
    <source>
        <dbReference type="ARBA" id="ARBA00022475"/>
    </source>
</evidence>
<dbReference type="AlphaFoldDB" id="A0A653C550"/>
<keyword evidence="2" id="KW-1003">Cell membrane</keyword>
<dbReference type="GO" id="GO:0005886">
    <property type="term" value="C:plasma membrane"/>
    <property type="evidence" value="ECO:0007669"/>
    <property type="project" value="UniProtKB-SubCell"/>
</dbReference>
<dbReference type="GO" id="GO:0007165">
    <property type="term" value="P:signal transduction"/>
    <property type="evidence" value="ECO:0007669"/>
    <property type="project" value="UniProtKB-KW"/>
</dbReference>
<evidence type="ECO:0000313" key="11">
    <source>
        <dbReference type="Proteomes" id="UP000410492"/>
    </source>
</evidence>
<dbReference type="EMBL" id="CAACVG010006972">
    <property type="protein sequence ID" value="VEN42883.1"/>
    <property type="molecule type" value="Genomic_DNA"/>
</dbReference>
<proteinExistence type="predicted"/>
<keyword evidence="4" id="KW-0812">Transmembrane</keyword>
<organism evidence="10 11">
    <name type="scientific">Callosobruchus maculatus</name>
    <name type="common">Southern cowpea weevil</name>
    <name type="synonym">Pulse bruchid</name>
    <dbReference type="NCBI Taxonomy" id="64391"/>
    <lineage>
        <taxon>Eukaryota</taxon>
        <taxon>Metazoa</taxon>
        <taxon>Ecdysozoa</taxon>
        <taxon>Arthropoda</taxon>
        <taxon>Hexapoda</taxon>
        <taxon>Insecta</taxon>
        <taxon>Pterygota</taxon>
        <taxon>Neoptera</taxon>
        <taxon>Endopterygota</taxon>
        <taxon>Coleoptera</taxon>
        <taxon>Polyphaga</taxon>
        <taxon>Cucujiformia</taxon>
        <taxon>Chrysomeloidea</taxon>
        <taxon>Chrysomelidae</taxon>
        <taxon>Bruchinae</taxon>
        <taxon>Bruchini</taxon>
        <taxon>Callosobruchus</taxon>
    </lineage>
</organism>
<keyword evidence="6" id="KW-1133">Transmembrane helix</keyword>
<evidence type="ECO:0000256" key="5">
    <source>
        <dbReference type="ARBA" id="ARBA00022725"/>
    </source>
</evidence>
<keyword evidence="9" id="KW-0807">Transducer</keyword>
<evidence type="ECO:0000256" key="8">
    <source>
        <dbReference type="ARBA" id="ARBA00023170"/>
    </source>
</evidence>
<reference evidence="10 11" key="1">
    <citation type="submission" date="2019-01" db="EMBL/GenBank/DDBJ databases">
        <authorList>
            <person name="Sayadi A."/>
        </authorList>
    </citation>
    <scope>NUCLEOTIDE SEQUENCE [LARGE SCALE GENOMIC DNA]</scope>
</reference>
<dbReference type="Pfam" id="PF02949">
    <property type="entry name" value="7tm_6"/>
    <property type="match status" value="1"/>
</dbReference>
<keyword evidence="3" id="KW-0716">Sensory transduction</keyword>
<evidence type="ECO:0000256" key="1">
    <source>
        <dbReference type="ARBA" id="ARBA00004651"/>
    </source>
</evidence>
<keyword evidence="7" id="KW-0472">Membrane</keyword>
<comment type="subcellular location">
    <subcellularLocation>
        <location evidence="1">Cell membrane</location>
        <topology evidence="1">Multi-pass membrane protein</topology>
    </subcellularLocation>
</comment>
<evidence type="ECO:0008006" key="12">
    <source>
        <dbReference type="Google" id="ProtNLM"/>
    </source>
</evidence>
<dbReference type="GO" id="GO:0004984">
    <property type="term" value="F:olfactory receptor activity"/>
    <property type="evidence" value="ECO:0007669"/>
    <property type="project" value="InterPro"/>
</dbReference>
<gene>
    <name evidence="10" type="ORF">CALMAC_LOCUS6218</name>
</gene>
<evidence type="ECO:0000256" key="4">
    <source>
        <dbReference type="ARBA" id="ARBA00022692"/>
    </source>
</evidence>
<dbReference type="OrthoDB" id="6707955at2759"/>
<sequence>MSNSEDIADLIGSVGFCIVCYKAMYNRQHFSQVLTDLTDFTRFGKPTTFDAEIKKCRLFASCFAMYTASGVTLYAILSKFETRHGPCMRHQAETSDDLYCSSVYPIWIPFKVNKILLFLVQLAIAVEIYTPSGQIISMMYEEVSLLVLHMNSFTVRLRNVFREKEGEKRSRMLAFCAEYHSNLINSALEIDGLQRNITGHLVLVWAVSMGCIANQLMSMYKPVGAVLYLAGYILSLPCFVISGQKLQTESEAIAEELYYIPWHLGSIEEQKVVMFMMMRAQTPLTLSAKPFGNYENALFVTIVKTAYSYLTLLQSTV</sequence>
<dbReference type="Proteomes" id="UP000410492">
    <property type="component" value="Unassembled WGS sequence"/>
</dbReference>
<keyword evidence="11" id="KW-1185">Reference proteome</keyword>
<evidence type="ECO:0000313" key="10">
    <source>
        <dbReference type="EMBL" id="VEN42883.1"/>
    </source>
</evidence>
<evidence type="ECO:0000256" key="3">
    <source>
        <dbReference type="ARBA" id="ARBA00022606"/>
    </source>
</evidence>
<dbReference type="PANTHER" id="PTHR21137:SF35">
    <property type="entry name" value="ODORANT RECEPTOR 19A-RELATED"/>
    <property type="match status" value="1"/>
</dbReference>
<evidence type="ECO:0000256" key="9">
    <source>
        <dbReference type="ARBA" id="ARBA00023224"/>
    </source>
</evidence>
<keyword evidence="8" id="KW-0675">Receptor</keyword>
<evidence type="ECO:0000256" key="6">
    <source>
        <dbReference type="ARBA" id="ARBA00022989"/>
    </source>
</evidence>
<accession>A0A653C550</accession>
<evidence type="ECO:0000256" key="7">
    <source>
        <dbReference type="ARBA" id="ARBA00023136"/>
    </source>
</evidence>
<dbReference type="InterPro" id="IPR004117">
    <property type="entry name" value="7tm6_olfct_rcpt"/>
</dbReference>
<dbReference type="GO" id="GO:0005549">
    <property type="term" value="F:odorant binding"/>
    <property type="evidence" value="ECO:0007669"/>
    <property type="project" value="InterPro"/>
</dbReference>
<name>A0A653C550_CALMS</name>